<evidence type="ECO:0000256" key="13">
    <source>
        <dbReference type="ARBA" id="ARBA00023296"/>
    </source>
</evidence>
<evidence type="ECO:0000256" key="8">
    <source>
        <dbReference type="ARBA" id="ARBA00022723"/>
    </source>
</evidence>
<dbReference type="GO" id="GO:0075732">
    <property type="term" value="P:viral penetration into host nucleus"/>
    <property type="evidence" value="ECO:0007669"/>
    <property type="project" value="UniProtKB-KW"/>
</dbReference>
<keyword evidence="11" id="KW-0862">Zinc</keyword>
<evidence type="ECO:0000256" key="3">
    <source>
        <dbReference type="ARBA" id="ARBA00006778"/>
    </source>
</evidence>
<comment type="subunit">
    <text evidence="4">Interacts (via nuclear localization signal) with host importin alpha.</text>
</comment>
<dbReference type="InterPro" id="IPR001988">
    <property type="entry name" value="Caulimo_coat"/>
</dbReference>
<evidence type="ECO:0000256" key="16">
    <source>
        <dbReference type="PROSITE-ProRule" id="PRU00047"/>
    </source>
</evidence>
<evidence type="ECO:0000256" key="15">
    <source>
        <dbReference type="ARBA" id="ARBA00031336"/>
    </source>
</evidence>
<evidence type="ECO:0000256" key="6">
    <source>
        <dbReference type="ARBA" id="ARBA00022561"/>
    </source>
</evidence>
<dbReference type="EMBL" id="EU090955">
    <property type="protein sequence ID" value="ABW81762.1"/>
    <property type="molecule type" value="Genomic_DNA"/>
</dbReference>
<proteinExistence type="inferred from homology"/>
<dbReference type="GO" id="GO:0043657">
    <property type="term" value="C:host cell"/>
    <property type="evidence" value="ECO:0007669"/>
    <property type="project" value="GOC"/>
</dbReference>
<evidence type="ECO:0000256" key="5">
    <source>
        <dbReference type="ARBA" id="ARBA00022524"/>
    </source>
</evidence>
<keyword evidence="6 18" id="KW-0167">Capsid protein</keyword>
<keyword evidence="5" id="KW-1163">Viral penetration into host nucleus</keyword>
<name>A9QKR6_9VIRU</name>
<keyword evidence="10" id="KW-1145">T=7 icosahedral capsid protein</keyword>
<evidence type="ECO:0000256" key="11">
    <source>
        <dbReference type="ARBA" id="ARBA00022833"/>
    </source>
</evidence>
<comment type="function">
    <text evidence="14">Self assembles to form an icosahedral capsid, about 50 nm in diameter, nm, composed of 420 subunits of the viral capsid protein. The capsid encapsulates the genomic dsDNA. Following virus entry into host cell, provides nuclear import of the viral genome. Virus particles do not enter the nucleus, but dock at the nuclear membrane through the interaction with host importins.</text>
</comment>
<evidence type="ECO:0000256" key="4">
    <source>
        <dbReference type="ARBA" id="ARBA00011242"/>
    </source>
</evidence>
<comment type="similarity">
    <text evidence="3">Belongs to the caulimoviridae capsid protein family.</text>
</comment>
<keyword evidence="13" id="KW-1160">Virus entry into host cell</keyword>
<sequence>MATQMTIETSRYHQTLLDRLEEIQLKEEYKEMTEIIQLLSLQEEEIVAEFNQNAQLRRMYFPNEVQEENFYQVTDDAEVIQESEESVSEPETERISEEEEDFNANPVRFRDDGSFYISEDDIPPHKYRIYDEDTPSSSKNDFFEKKPNFPPKKFGIPTNGLNNNILDIDCITDMNIRKQMIDDWLTNLSLIIQSNPTSFEQARQVLILAEHHSRGNVQNFIKKIKWNETLSGSKMLDEITQGLYTMFLGLDYISNSINEQQKISQEAINIMTKAQLCDLCYLDQFTCLFEKNLGKLDPEEFPKWTEIYLRKIPVVGNHAWEEWKKEPSNPLKYSIAYATRLVKKEIARYCDFKNTTKQLKKFRKNCCNKYKEPNYLIGCTETSCKPNYKKKKSTRLKPKYKKKWVKKKKKFQPGKYFQKKPKGNQKPKTKYCPQGKKKCRCWICAEEGHYANECPSRQTNQAKVKLLLEAQQEDYIPIEDPYVDYLTVYTIEIVSDTETEDEDSE</sequence>
<dbReference type="GO" id="GO:0042025">
    <property type="term" value="C:host cell nucleus"/>
    <property type="evidence" value="ECO:0007669"/>
    <property type="project" value="UniProtKB-SubCell"/>
</dbReference>
<dbReference type="GO" id="GO:0003676">
    <property type="term" value="F:nucleic acid binding"/>
    <property type="evidence" value="ECO:0007669"/>
    <property type="project" value="InterPro"/>
</dbReference>
<dbReference type="PRINTS" id="PR00221">
    <property type="entry name" value="CAULIMOCOAT"/>
</dbReference>
<accession>A9QKR6</accession>
<dbReference type="GO" id="GO:0008270">
    <property type="term" value="F:zinc ion binding"/>
    <property type="evidence" value="ECO:0007669"/>
    <property type="project" value="UniProtKB-KW"/>
</dbReference>
<evidence type="ECO:0000256" key="9">
    <source>
        <dbReference type="ARBA" id="ARBA00022771"/>
    </source>
</evidence>
<evidence type="ECO:0000256" key="1">
    <source>
        <dbReference type="ARBA" id="ARBA00004147"/>
    </source>
</evidence>
<evidence type="ECO:0000256" key="10">
    <source>
        <dbReference type="ARBA" id="ARBA00022828"/>
    </source>
</evidence>
<keyword evidence="7" id="KW-1048">Host nucleus</keyword>
<dbReference type="InterPro" id="IPR036875">
    <property type="entry name" value="Znf_CCHC_sf"/>
</dbReference>
<evidence type="ECO:0000256" key="12">
    <source>
        <dbReference type="ARBA" id="ARBA00022844"/>
    </source>
</evidence>
<evidence type="ECO:0000256" key="14">
    <source>
        <dbReference type="ARBA" id="ARBA00024644"/>
    </source>
</evidence>
<dbReference type="GO" id="GO:0005198">
    <property type="term" value="F:structural molecule activity"/>
    <property type="evidence" value="ECO:0007669"/>
    <property type="project" value="InterPro"/>
</dbReference>
<protein>
    <recommendedName>
        <fullName evidence="15">Coat protein</fullName>
    </recommendedName>
</protein>
<evidence type="ECO:0000256" key="2">
    <source>
        <dbReference type="ARBA" id="ARBA00004328"/>
    </source>
</evidence>
<keyword evidence="12" id="KW-0946">Virion</keyword>
<dbReference type="SUPFAM" id="SSF57756">
    <property type="entry name" value="Retrovirus zinc finger-like domains"/>
    <property type="match status" value="1"/>
</dbReference>
<evidence type="ECO:0000256" key="7">
    <source>
        <dbReference type="ARBA" id="ARBA00022562"/>
    </source>
</evidence>
<organism evidence="18">
    <name type="scientific">Dahlia mosaic virus-Holland</name>
    <dbReference type="NCBI Taxonomy" id="480379"/>
    <lineage>
        <taxon>Viruses</taxon>
        <taxon>Riboviria</taxon>
        <taxon>Pararnavirae</taxon>
        <taxon>Artverviricota</taxon>
        <taxon>Revtraviricetes</taxon>
        <taxon>Ortervirales</taxon>
        <taxon>Caulimoviridae</taxon>
        <taxon>Caulimovirus</taxon>
        <taxon>Dahlia common mosaic virus</taxon>
    </lineage>
</organism>
<dbReference type="GO" id="GO:0039620">
    <property type="term" value="C:T=7 icosahedral viral capsid"/>
    <property type="evidence" value="ECO:0007669"/>
    <property type="project" value="UniProtKB-KW"/>
</dbReference>
<reference evidence="18" key="1">
    <citation type="journal article" date="2008" name="Arch. Virol.">
        <title>Nucleotide sequence and genome organization of a member of a new and distinct Caulimovirus species from dahlia.</title>
        <authorList>
            <person name="Pappu H.R."/>
            <person name="Druffel K.L."/>
            <person name="Miglino R."/>
            <person name="van Schadewijk A.R."/>
        </authorList>
    </citation>
    <scope>NUCLEOTIDE SEQUENCE</scope>
</reference>
<evidence type="ECO:0000259" key="17">
    <source>
        <dbReference type="PROSITE" id="PS50158"/>
    </source>
</evidence>
<comment type="subcellular location">
    <subcellularLocation>
        <location evidence="1">Host nucleus</location>
    </subcellularLocation>
    <subcellularLocation>
        <location evidence="2">Virion</location>
    </subcellularLocation>
</comment>
<dbReference type="InterPro" id="IPR001878">
    <property type="entry name" value="Znf_CCHC"/>
</dbReference>
<dbReference type="PROSITE" id="PS50158">
    <property type="entry name" value="ZF_CCHC"/>
    <property type="match status" value="1"/>
</dbReference>
<evidence type="ECO:0000313" key="18">
    <source>
        <dbReference type="EMBL" id="ABW81762.1"/>
    </source>
</evidence>
<dbReference type="GO" id="GO:0046718">
    <property type="term" value="P:symbiont entry into host cell"/>
    <property type="evidence" value="ECO:0007669"/>
    <property type="project" value="UniProtKB-KW"/>
</dbReference>
<keyword evidence="9 16" id="KW-0863">Zinc-finger</keyword>
<dbReference type="SMART" id="SM00343">
    <property type="entry name" value="ZnF_C2HC"/>
    <property type="match status" value="1"/>
</dbReference>
<feature type="domain" description="CCHC-type" evidence="17">
    <location>
        <begin position="440"/>
        <end position="456"/>
    </location>
</feature>
<keyword evidence="8" id="KW-0479">Metal-binding</keyword>